<evidence type="ECO:0000256" key="3">
    <source>
        <dbReference type="ARBA" id="ARBA00023054"/>
    </source>
</evidence>
<comment type="caution">
    <text evidence="6">The sequence shown here is derived from an EMBL/GenBank/DDBJ whole genome shotgun (WGS) entry which is preliminary data.</text>
</comment>
<dbReference type="Proteomes" id="UP000663870">
    <property type="component" value="Unassembled WGS sequence"/>
</dbReference>
<proteinExistence type="predicted"/>
<comment type="subcellular location">
    <subcellularLocation>
        <location evidence="1">Nucleus</location>
    </subcellularLocation>
</comment>
<name>A0A815YQJ8_9BILA</name>
<dbReference type="EMBL" id="CAJNOH010002541">
    <property type="protein sequence ID" value="CAF1298736.1"/>
    <property type="molecule type" value="Genomic_DNA"/>
</dbReference>
<evidence type="ECO:0000256" key="1">
    <source>
        <dbReference type="ARBA" id="ARBA00004123"/>
    </source>
</evidence>
<keyword evidence="2" id="KW-0479">Metal-binding</keyword>
<gene>
    <name evidence="6" type="ORF">JXQ802_LOCUS45364</name>
    <name evidence="5" type="ORF">PYM288_LOCUS29798</name>
</gene>
<dbReference type="GO" id="GO:0046872">
    <property type="term" value="F:metal ion binding"/>
    <property type="evidence" value="ECO:0007669"/>
    <property type="project" value="UniProtKB-KW"/>
</dbReference>
<evidence type="ECO:0000256" key="2">
    <source>
        <dbReference type="ARBA" id="ARBA00022723"/>
    </source>
</evidence>
<dbReference type="Proteomes" id="UP000663854">
    <property type="component" value="Unassembled WGS sequence"/>
</dbReference>
<accession>A0A815YQJ8</accession>
<evidence type="ECO:0000313" key="5">
    <source>
        <dbReference type="EMBL" id="CAF1298736.1"/>
    </source>
</evidence>
<protein>
    <submittedName>
        <fullName evidence="6">Uncharacterized protein</fullName>
    </submittedName>
</protein>
<dbReference type="PANTHER" id="PTHR23337:SF3">
    <property type="entry name" value="MORC FAMILY CW-TYPE ZINC FINGER 2"/>
    <property type="match status" value="1"/>
</dbReference>
<keyword evidence="7" id="KW-1185">Reference proteome</keyword>
<keyword evidence="4" id="KW-0539">Nucleus</keyword>
<evidence type="ECO:0000313" key="7">
    <source>
        <dbReference type="Proteomes" id="UP000663870"/>
    </source>
</evidence>
<evidence type="ECO:0000256" key="4">
    <source>
        <dbReference type="ARBA" id="ARBA00023242"/>
    </source>
</evidence>
<organism evidence="6 7">
    <name type="scientific">Rotaria sordida</name>
    <dbReference type="NCBI Taxonomy" id="392033"/>
    <lineage>
        <taxon>Eukaryota</taxon>
        <taxon>Metazoa</taxon>
        <taxon>Spiralia</taxon>
        <taxon>Gnathifera</taxon>
        <taxon>Rotifera</taxon>
        <taxon>Eurotatoria</taxon>
        <taxon>Bdelloidea</taxon>
        <taxon>Philodinida</taxon>
        <taxon>Philodinidae</taxon>
        <taxon>Rotaria</taxon>
    </lineage>
</organism>
<evidence type="ECO:0000313" key="6">
    <source>
        <dbReference type="EMBL" id="CAF1572665.1"/>
    </source>
</evidence>
<reference evidence="6" key="1">
    <citation type="submission" date="2021-02" db="EMBL/GenBank/DDBJ databases">
        <authorList>
            <person name="Nowell W R."/>
        </authorList>
    </citation>
    <scope>NUCLEOTIDE SEQUENCE</scope>
</reference>
<dbReference type="AlphaFoldDB" id="A0A815YQJ8"/>
<dbReference type="PANTHER" id="PTHR23337">
    <property type="entry name" value="ZINC FINGER CW-TYPE COILED-COIL DOMAIN PROTEIN 1"/>
    <property type="match status" value="1"/>
</dbReference>
<dbReference type="GO" id="GO:0005634">
    <property type="term" value="C:nucleus"/>
    <property type="evidence" value="ECO:0007669"/>
    <property type="project" value="UniProtKB-SubCell"/>
</dbReference>
<sequence length="203" mass="24028">MVIQDEKLLFIAVDELLYCHDVVGKPSMVLEPTHNRRSFVDEKKNHFLSKSMDEYIQQYWSDARIENYVKEFWETYEVVKYHQEAVPTLIQCDKCLKWRCLPYTGNAALLTYAQLEAWPYPDNTHVMNNMYIQNLKRIPFNKIFSKIFQLFSKRKLETIPEGELKQKVQIIDTQNRTSSLTNKNISNEEISSTTADVFLNIIF</sequence>
<keyword evidence="3" id="KW-0175">Coiled coil</keyword>
<dbReference type="Gene3D" id="3.30.40.100">
    <property type="match status" value="1"/>
</dbReference>
<dbReference type="EMBL" id="CAJNOL010003741">
    <property type="protein sequence ID" value="CAF1572665.1"/>
    <property type="molecule type" value="Genomic_DNA"/>
</dbReference>